<evidence type="ECO:0000313" key="3">
    <source>
        <dbReference type="Proteomes" id="UP001596414"/>
    </source>
</evidence>
<protein>
    <recommendedName>
        <fullName evidence="1">Intracellular proteinase inhibitor BsuPI domain-containing protein</fullName>
    </recommendedName>
</protein>
<comment type="caution">
    <text evidence="2">The sequence shown here is derived from an EMBL/GenBank/DDBJ whole genome shotgun (WGS) entry which is preliminary data.</text>
</comment>
<name>A0ABD5X006_9EURY</name>
<evidence type="ECO:0000313" key="2">
    <source>
        <dbReference type="EMBL" id="MFC7124515.1"/>
    </source>
</evidence>
<dbReference type="Pfam" id="PF12690">
    <property type="entry name" value="BsuPI"/>
    <property type="match status" value="1"/>
</dbReference>
<dbReference type="AlphaFoldDB" id="A0ABD5X006"/>
<accession>A0ABD5X006</accession>
<sequence length="111" mass="12139">MTLTATLDVDIVDGVAVFELHAENTGDTAATVQFPTGQTVDVTVREADSETLVWRWSDGQLFAQTLREQTVRPGETIRETVRWETPQAGDYVAHGTLTADARPTAETTFSV</sequence>
<organism evidence="2 3">
    <name type="scientific">Halovenus rubra</name>
    <dbReference type="NCBI Taxonomy" id="869890"/>
    <lineage>
        <taxon>Archaea</taxon>
        <taxon>Methanobacteriati</taxon>
        <taxon>Methanobacteriota</taxon>
        <taxon>Stenosarchaea group</taxon>
        <taxon>Halobacteria</taxon>
        <taxon>Halobacteriales</taxon>
        <taxon>Haloarculaceae</taxon>
        <taxon>Halovenus</taxon>
    </lineage>
</organism>
<gene>
    <name evidence="2" type="ORF">ACFQJ7_00455</name>
</gene>
<feature type="domain" description="Intracellular proteinase inhibitor BsuPI" evidence="1">
    <location>
        <begin position="5"/>
        <end position="100"/>
    </location>
</feature>
<proteinExistence type="predicted"/>
<dbReference type="Gene3D" id="2.60.40.2360">
    <property type="entry name" value="Intracellular proteinase inhibitor BsuPI"/>
    <property type="match status" value="1"/>
</dbReference>
<dbReference type="RefSeq" id="WP_267637770.1">
    <property type="nucleotide sequence ID" value="NZ_JAODIY010000010.1"/>
</dbReference>
<dbReference type="EMBL" id="JBHSZQ010000001">
    <property type="protein sequence ID" value="MFC7124515.1"/>
    <property type="molecule type" value="Genomic_DNA"/>
</dbReference>
<dbReference type="InterPro" id="IPR008972">
    <property type="entry name" value="Cupredoxin"/>
</dbReference>
<dbReference type="Proteomes" id="UP001596414">
    <property type="component" value="Unassembled WGS sequence"/>
</dbReference>
<dbReference type="SUPFAM" id="SSF49503">
    <property type="entry name" value="Cupredoxins"/>
    <property type="match status" value="1"/>
</dbReference>
<dbReference type="InterPro" id="IPR020481">
    <property type="entry name" value="Intracell_prot_inh_BsuPI"/>
</dbReference>
<dbReference type="InterPro" id="IPR038144">
    <property type="entry name" value="IPI"/>
</dbReference>
<reference evidence="2 3" key="1">
    <citation type="journal article" date="2014" name="Int. J. Syst. Evol. Microbiol.">
        <title>Complete genome sequence of Corynebacterium casei LMG S-19264T (=DSM 44701T), isolated from a smear-ripened cheese.</title>
        <authorList>
            <consortium name="US DOE Joint Genome Institute (JGI-PGF)"/>
            <person name="Walter F."/>
            <person name="Albersmeier A."/>
            <person name="Kalinowski J."/>
            <person name="Ruckert C."/>
        </authorList>
    </citation>
    <scope>NUCLEOTIDE SEQUENCE [LARGE SCALE GENOMIC DNA]</scope>
    <source>
        <strain evidence="2 3">CGMCC 4.7215</strain>
    </source>
</reference>
<evidence type="ECO:0000259" key="1">
    <source>
        <dbReference type="Pfam" id="PF12690"/>
    </source>
</evidence>